<reference evidence="1" key="1">
    <citation type="submission" date="2020-04" db="EMBL/GenBank/DDBJ databases">
        <authorList>
            <person name="Chiriac C."/>
            <person name="Salcher M."/>
            <person name="Ghai R."/>
            <person name="Kavagutti S V."/>
        </authorList>
    </citation>
    <scope>NUCLEOTIDE SEQUENCE</scope>
</reference>
<proteinExistence type="predicted"/>
<gene>
    <name evidence="1" type="ORF">UFOVP78_58</name>
</gene>
<organism evidence="1">
    <name type="scientific">uncultured Caudovirales phage</name>
    <dbReference type="NCBI Taxonomy" id="2100421"/>
    <lineage>
        <taxon>Viruses</taxon>
        <taxon>Duplodnaviria</taxon>
        <taxon>Heunggongvirae</taxon>
        <taxon>Uroviricota</taxon>
        <taxon>Caudoviricetes</taxon>
        <taxon>Peduoviridae</taxon>
        <taxon>Maltschvirus</taxon>
        <taxon>Maltschvirus maltsch</taxon>
    </lineage>
</organism>
<dbReference type="EMBL" id="LR796203">
    <property type="protein sequence ID" value="CAB4127172.1"/>
    <property type="molecule type" value="Genomic_DNA"/>
</dbReference>
<sequence length="268" mass="24796">MVFAIPAVVAAAAEAAAAAGTVLAVGEGAAAAGTALAATEAAAAGAGAAATAAEAGTAGSLLAAGGTTATTAASTTASAGGVLGDAAAGLSAAGGTATGVAPSALSGLSGLLPTTQQALAGASLLSGAASANQQALAGERQAAANKYNAKVAENSAIGAVQQGTANEALLHARNTKQLGAVANAQGATGIQTGSGSPLDVMADMAGGMALDQAMARWNGDSRANAYGAQATLDRTAARTARTSGNMGAAGTLLATGVRAWAPTPQRAG</sequence>
<protein>
    <submittedName>
        <fullName evidence="1">Uncharacterized protein</fullName>
    </submittedName>
</protein>
<accession>A0A6J5L0N5</accession>
<name>A0A6J5L0N5_9CAUD</name>
<evidence type="ECO:0000313" key="1">
    <source>
        <dbReference type="EMBL" id="CAB4127172.1"/>
    </source>
</evidence>